<dbReference type="Gene3D" id="3.40.50.300">
    <property type="entry name" value="P-loop containing nucleotide triphosphate hydrolases"/>
    <property type="match status" value="1"/>
</dbReference>
<evidence type="ECO:0000256" key="6">
    <source>
        <dbReference type="ARBA" id="ARBA00022741"/>
    </source>
</evidence>
<dbReference type="PANTHER" id="PTHR19229:SF36">
    <property type="entry name" value="ATP-BINDING CASSETTE SUB-FAMILY A MEMBER 2"/>
    <property type="match status" value="1"/>
</dbReference>
<evidence type="ECO:0000256" key="2">
    <source>
        <dbReference type="ARBA" id="ARBA00008869"/>
    </source>
</evidence>
<name>A0ABR2GL67_9EUKA</name>
<evidence type="ECO:0000313" key="14">
    <source>
        <dbReference type="Proteomes" id="UP001470230"/>
    </source>
</evidence>
<keyword evidence="8 10" id="KW-1133">Transmembrane helix</keyword>
<comment type="similarity">
    <text evidence="2">Belongs to the ABC transporter superfamily. ABCA family.</text>
</comment>
<evidence type="ECO:0000259" key="11">
    <source>
        <dbReference type="PROSITE" id="PS50893"/>
    </source>
</evidence>
<dbReference type="PROSITE" id="PS00211">
    <property type="entry name" value="ABC_TRANSPORTER_1"/>
    <property type="match status" value="1"/>
</dbReference>
<evidence type="ECO:0000313" key="12">
    <source>
        <dbReference type="EMBL" id="KAK8834342.1"/>
    </source>
</evidence>
<dbReference type="InterPro" id="IPR013525">
    <property type="entry name" value="ABC2_TM"/>
</dbReference>
<keyword evidence="6" id="KW-0547">Nucleotide-binding</keyword>
<keyword evidence="3" id="KW-0813">Transport</keyword>
<protein>
    <recommendedName>
        <fullName evidence="11">ABC transporter domain-containing protein</fullName>
    </recommendedName>
</protein>
<feature type="transmembrane region" description="Helical" evidence="10">
    <location>
        <begin position="289"/>
        <end position="315"/>
    </location>
</feature>
<evidence type="ECO:0000313" key="13">
    <source>
        <dbReference type="EMBL" id="KAK8837556.1"/>
    </source>
</evidence>
<organism evidence="12 14">
    <name type="scientific">Tritrichomonas musculus</name>
    <dbReference type="NCBI Taxonomy" id="1915356"/>
    <lineage>
        <taxon>Eukaryota</taxon>
        <taxon>Metamonada</taxon>
        <taxon>Parabasalia</taxon>
        <taxon>Tritrichomonadida</taxon>
        <taxon>Tritrichomonadidae</taxon>
        <taxon>Tritrichomonas</taxon>
    </lineage>
</organism>
<feature type="transmembrane region" description="Helical" evidence="10">
    <location>
        <begin position="434"/>
        <end position="458"/>
    </location>
</feature>
<accession>A0ABR2GL67</accession>
<evidence type="ECO:0000256" key="3">
    <source>
        <dbReference type="ARBA" id="ARBA00022448"/>
    </source>
</evidence>
<dbReference type="EMBL" id="JAPFFF010000059">
    <property type="protein sequence ID" value="KAK8837556.1"/>
    <property type="molecule type" value="Genomic_DNA"/>
</dbReference>
<sequence>MQTENRTKKMDENPLGSWNDLNPTFSNQVKALLKKNFLIRIRSISSIIELIFAFVIPLILILDYFPPKVDFPDSPSPPINKIDIGSLVEWFLAFGAETKVALLPNKPLMYYLIGNTTFLNLLIHGATIPLNGTMMTFPGTQISYVDTFKDLKNVIYSTQVNNIGIEWSNIDSKEALTNPSIKVYLQSFYGNPQPSIYLQLRDSLVTMRSLTQGEIPNIQQMKFMNITFSKGEFSHPSIIQRMIKLGFPFGLITPLSIILATLPDMELIFSEKDSRVTELSFLMGMTESAYWFTNFIVCFIICFVVHLYIAILYSFWYGLNGNDFSMFLVLSILFVIAEIWYQFFITTLINEGSKGKSITIVLIMVGIILGMFFQFVTLNEKSTTNMALNNICCLIFPISAYELYLIQGYIVNVGELPLFRWSNMNDKTYICPPWLTIMWCAIDSVLYFVLFLIGNSYFPRNFGINTARSKSGKKESIENEDTSELDKGVDQEAINVDNLTKEYHGTRNVKALNSVSFSIKKGEIIVVIGPNGAGKSTMINCISGGIRATDGTIKIFGENRVHSLGACYQSNVLIPQLSVQEHFELFSAFRGISKETTQASIDYLSTNMQLTHSLKNRAGDLSGGQKRKLCIGLSLLGNPEIVLMDEPTAGVDVQACQLIWKMISNLKETTSLITSHALEEAEAVSSRLFILSEGTIRFIGTSTELREQFKCGYELRVEASDENINKVLNFVRNYVPDCKIADDRKDVILMPVCKSIGRLLQEFEEKQSELGVISYSFAVQQLEDMLLKSLE</sequence>
<keyword evidence="14" id="KW-1185">Reference proteome</keyword>
<dbReference type="Proteomes" id="UP001470230">
    <property type="component" value="Unassembled WGS sequence"/>
</dbReference>
<evidence type="ECO:0000256" key="7">
    <source>
        <dbReference type="ARBA" id="ARBA00022840"/>
    </source>
</evidence>
<feature type="domain" description="ABC transporter" evidence="11">
    <location>
        <begin position="494"/>
        <end position="718"/>
    </location>
</feature>
<dbReference type="Pfam" id="PF12698">
    <property type="entry name" value="ABC2_membrane_3"/>
    <property type="match status" value="1"/>
</dbReference>
<evidence type="ECO:0000256" key="5">
    <source>
        <dbReference type="ARBA" id="ARBA00022737"/>
    </source>
</evidence>
<comment type="caution">
    <text evidence="12">The sequence shown here is derived from an EMBL/GenBank/DDBJ whole genome shotgun (WGS) entry which is preliminary data.</text>
</comment>
<dbReference type="PANTHER" id="PTHR19229">
    <property type="entry name" value="ATP-BINDING CASSETTE TRANSPORTER SUBFAMILY A ABCA"/>
    <property type="match status" value="1"/>
</dbReference>
<dbReference type="InterPro" id="IPR003593">
    <property type="entry name" value="AAA+_ATPase"/>
</dbReference>
<gene>
    <name evidence="12" type="ORF">M9Y10_031350</name>
    <name evidence="13" type="ORF">M9Y10_036556</name>
</gene>
<dbReference type="InterPro" id="IPR017871">
    <property type="entry name" value="ABC_transporter-like_CS"/>
</dbReference>
<keyword evidence="4 10" id="KW-0812">Transmembrane</keyword>
<evidence type="ECO:0000256" key="8">
    <source>
        <dbReference type="ARBA" id="ARBA00022989"/>
    </source>
</evidence>
<dbReference type="SMART" id="SM00382">
    <property type="entry name" value="AAA"/>
    <property type="match status" value="1"/>
</dbReference>
<dbReference type="Pfam" id="PF00005">
    <property type="entry name" value="ABC_tran"/>
    <property type="match status" value="1"/>
</dbReference>
<evidence type="ECO:0000256" key="9">
    <source>
        <dbReference type="ARBA" id="ARBA00023136"/>
    </source>
</evidence>
<evidence type="ECO:0000256" key="1">
    <source>
        <dbReference type="ARBA" id="ARBA00004141"/>
    </source>
</evidence>
<feature type="transmembrane region" description="Helical" evidence="10">
    <location>
        <begin position="327"/>
        <end position="345"/>
    </location>
</feature>
<feature type="transmembrane region" description="Helical" evidence="10">
    <location>
        <begin position="108"/>
        <end position="128"/>
    </location>
</feature>
<keyword evidence="7" id="KW-0067">ATP-binding</keyword>
<keyword evidence="5" id="KW-0677">Repeat</keyword>
<dbReference type="SUPFAM" id="SSF52540">
    <property type="entry name" value="P-loop containing nucleoside triphosphate hydrolases"/>
    <property type="match status" value="1"/>
</dbReference>
<comment type="subcellular location">
    <subcellularLocation>
        <location evidence="1">Membrane</location>
        <topology evidence="1">Multi-pass membrane protein</topology>
    </subcellularLocation>
</comment>
<reference evidence="12 14" key="1">
    <citation type="submission" date="2024-04" db="EMBL/GenBank/DDBJ databases">
        <title>Tritrichomonas musculus Genome.</title>
        <authorList>
            <person name="Alves-Ferreira E."/>
            <person name="Grigg M."/>
            <person name="Lorenzi H."/>
            <person name="Galac M."/>
        </authorList>
    </citation>
    <scope>NUCLEOTIDE SEQUENCE [LARGE SCALE GENOMIC DNA]</scope>
    <source>
        <strain evidence="12 14">EAF2021</strain>
    </source>
</reference>
<evidence type="ECO:0000256" key="4">
    <source>
        <dbReference type="ARBA" id="ARBA00022692"/>
    </source>
</evidence>
<dbReference type="PROSITE" id="PS50893">
    <property type="entry name" value="ABC_TRANSPORTER_2"/>
    <property type="match status" value="1"/>
</dbReference>
<proteinExistence type="inferred from homology"/>
<evidence type="ECO:0000256" key="10">
    <source>
        <dbReference type="SAM" id="Phobius"/>
    </source>
</evidence>
<dbReference type="CDD" id="cd03263">
    <property type="entry name" value="ABC_subfamily_A"/>
    <property type="match status" value="1"/>
</dbReference>
<dbReference type="EMBL" id="JAPFFF010000424">
    <property type="protein sequence ID" value="KAK8834342.1"/>
    <property type="molecule type" value="Genomic_DNA"/>
</dbReference>
<keyword evidence="9 10" id="KW-0472">Membrane</keyword>
<feature type="transmembrane region" description="Helical" evidence="10">
    <location>
        <begin position="44"/>
        <end position="65"/>
    </location>
</feature>
<dbReference type="InterPro" id="IPR003439">
    <property type="entry name" value="ABC_transporter-like_ATP-bd"/>
</dbReference>
<dbReference type="InterPro" id="IPR027417">
    <property type="entry name" value="P-loop_NTPase"/>
</dbReference>
<feature type="transmembrane region" description="Helical" evidence="10">
    <location>
        <begin position="245"/>
        <end position="269"/>
    </location>
</feature>
<dbReference type="InterPro" id="IPR026082">
    <property type="entry name" value="ABCA"/>
</dbReference>
<feature type="transmembrane region" description="Helical" evidence="10">
    <location>
        <begin position="388"/>
        <end position="414"/>
    </location>
</feature>
<feature type="transmembrane region" description="Helical" evidence="10">
    <location>
        <begin position="357"/>
        <end position="376"/>
    </location>
</feature>